<feature type="region of interest" description="Disordered" evidence="1">
    <location>
        <begin position="25"/>
        <end position="49"/>
    </location>
</feature>
<evidence type="ECO:0000256" key="1">
    <source>
        <dbReference type="SAM" id="MobiDB-lite"/>
    </source>
</evidence>
<feature type="transmembrane region" description="Helical" evidence="2">
    <location>
        <begin position="194"/>
        <end position="215"/>
    </location>
</feature>
<feature type="transmembrane region" description="Helical" evidence="2">
    <location>
        <begin position="227"/>
        <end position="247"/>
    </location>
</feature>
<feature type="transmembrane region" description="Helical" evidence="2">
    <location>
        <begin position="293"/>
        <end position="313"/>
    </location>
</feature>
<feature type="transmembrane region" description="Helical" evidence="2">
    <location>
        <begin position="122"/>
        <end position="141"/>
    </location>
</feature>
<dbReference type="Pfam" id="PF07853">
    <property type="entry name" value="DUF1648"/>
    <property type="match status" value="1"/>
</dbReference>
<dbReference type="AlphaFoldDB" id="A0A5N5U3P0"/>
<feature type="transmembrane region" description="Helical" evidence="2">
    <location>
        <begin position="161"/>
        <end position="182"/>
    </location>
</feature>
<evidence type="ECO:0000313" key="4">
    <source>
        <dbReference type="EMBL" id="KAB7513088.1"/>
    </source>
</evidence>
<evidence type="ECO:0000259" key="3">
    <source>
        <dbReference type="Pfam" id="PF07853"/>
    </source>
</evidence>
<dbReference type="InterPro" id="IPR012867">
    <property type="entry name" value="DUF1648"/>
</dbReference>
<keyword evidence="2" id="KW-1133">Transmembrane helix</keyword>
<dbReference type="Proteomes" id="UP000326302">
    <property type="component" value="Unassembled WGS sequence"/>
</dbReference>
<protein>
    <submittedName>
        <fullName evidence="4">DUF1648 domain-containing protein</fullName>
    </submittedName>
</protein>
<feature type="compositionally biased region" description="Basic and acidic residues" evidence="1">
    <location>
        <begin position="39"/>
        <end position="49"/>
    </location>
</feature>
<feature type="domain" description="DUF1648" evidence="3">
    <location>
        <begin position="128"/>
        <end position="167"/>
    </location>
</feature>
<reference evidence="6 7" key="1">
    <citation type="submission" date="2019-10" db="EMBL/GenBank/DDBJ databases">
        <title>Unraveling microbial dark matter from salterns through culturing: the case of the genus Halosegnis.</title>
        <authorList>
            <person name="Duran-Viseras A."/>
            <person name="Andrei A.-S."/>
            <person name="Vera-Gargallo B."/>
            <person name="Ghai R."/>
            <person name="Sanchez-Porro C."/>
            <person name="Ventosa A."/>
        </authorList>
    </citation>
    <scope>NUCLEOTIDE SEQUENCE [LARGE SCALE GENOMIC DNA]</scope>
    <source>
        <strain evidence="4 7">F17-44</strain>
        <strain evidence="5 6">F19-13</strain>
    </source>
</reference>
<dbReference type="Proteomes" id="UP000326207">
    <property type="component" value="Unassembled WGS sequence"/>
</dbReference>
<evidence type="ECO:0000313" key="6">
    <source>
        <dbReference type="Proteomes" id="UP000326207"/>
    </source>
</evidence>
<evidence type="ECO:0000313" key="7">
    <source>
        <dbReference type="Proteomes" id="UP000326302"/>
    </source>
</evidence>
<name>A0A5N5U3P0_9EURY</name>
<sequence length="317" mass="33704">MGPAPRFDGDSLLRGRRPQHLRLEAGWGGARPGNRYRSRHPDATRSRGTVEKLRVAGDEARERAVCRQRGRARTTVRVRVEPRLPVSDVDAPHAGVCRCCRTHRLPVADGGDDVTLRRVDGVGVGATLLTALGLAAVYPQLPARLATHWNLANEVDRTMSKPVFVGFSLALVAGTYGFMRVVPRLDPDADVTDALYETVVAVTVVFIVAVNAYVVAVNLGSPIPVDVALPVGLAGLYAVLGTAMVRFDGTAHGTWPTTPEGRTYVNDVLGRSFQLAAVLTLAALAFPAYTTPLVVGITVVAPLLALAYAAATLDESG</sequence>
<dbReference type="EMBL" id="QMDY01000006">
    <property type="protein sequence ID" value="KAB7516578.1"/>
    <property type="molecule type" value="Genomic_DNA"/>
</dbReference>
<proteinExistence type="predicted"/>
<comment type="caution">
    <text evidence="4">The sequence shown here is derived from an EMBL/GenBank/DDBJ whole genome shotgun (WGS) entry which is preliminary data.</text>
</comment>
<accession>A0A5N5UD65</accession>
<dbReference type="EMBL" id="QJOW01000007">
    <property type="protein sequence ID" value="KAB7513088.1"/>
    <property type="molecule type" value="Genomic_DNA"/>
</dbReference>
<feature type="transmembrane region" description="Helical" evidence="2">
    <location>
        <begin position="268"/>
        <end position="287"/>
    </location>
</feature>
<keyword evidence="2" id="KW-0472">Membrane</keyword>
<evidence type="ECO:0000256" key="2">
    <source>
        <dbReference type="SAM" id="Phobius"/>
    </source>
</evidence>
<gene>
    <name evidence="4" type="ORF">DMP03_12760</name>
    <name evidence="5" type="ORF">DP108_10645</name>
</gene>
<accession>A0A5N5U3P0</accession>
<organism evidence="4 7">
    <name type="scientific">Halosegnis rubeus</name>
    <dbReference type="NCBI Taxonomy" id="2212850"/>
    <lineage>
        <taxon>Archaea</taxon>
        <taxon>Methanobacteriati</taxon>
        <taxon>Methanobacteriota</taxon>
        <taxon>Stenosarchaea group</taxon>
        <taxon>Halobacteria</taxon>
        <taxon>Halobacteriales</taxon>
        <taxon>Natronomonadaceae</taxon>
        <taxon>Halosegnis</taxon>
    </lineage>
</organism>
<keyword evidence="2" id="KW-0812">Transmembrane</keyword>
<evidence type="ECO:0000313" key="5">
    <source>
        <dbReference type="EMBL" id="KAB7516578.1"/>
    </source>
</evidence>